<proteinExistence type="predicted"/>
<gene>
    <name evidence="2" type="ORF">EK403_20960</name>
</gene>
<organism evidence="2 3">
    <name type="scientific">Hansschlegelia zhihuaiae</name>
    <dbReference type="NCBI Taxonomy" id="405005"/>
    <lineage>
        <taxon>Bacteria</taxon>
        <taxon>Pseudomonadati</taxon>
        <taxon>Pseudomonadota</taxon>
        <taxon>Alphaproteobacteria</taxon>
        <taxon>Hyphomicrobiales</taxon>
        <taxon>Methylopilaceae</taxon>
        <taxon>Hansschlegelia</taxon>
    </lineage>
</organism>
<dbReference type="Proteomes" id="UP000289708">
    <property type="component" value="Unassembled WGS sequence"/>
</dbReference>
<sequence>MRPDERYAVVIDGVVDNVVLWDGEADWSPDGGDAVRCGDEVEIGWTYEGGAFRAPPRPDAPKRGSRKKAAP</sequence>
<evidence type="ECO:0000313" key="2">
    <source>
        <dbReference type="EMBL" id="RXF67677.1"/>
    </source>
</evidence>
<keyword evidence="3" id="KW-1185">Reference proteome</keyword>
<feature type="region of interest" description="Disordered" evidence="1">
    <location>
        <begin position="48"/>
        <end position="71"/>
    </location>
</feature>
<reference evidence="2 3" key="1">
    <citation type="submission" date="2018-12" db="EMBL/GenBank/DDBJ databases">
        <title>bacterium Hansschlegelia zhihuaiae S113.</title>
        <authorList>
            <person name="He J."/>
        </authorList>
    </citation>
    <scope>NUCLEOTIDE SEQUENCE [LARGE SCALE GENOMIC DNA]</scope>
    <source>
        <strain evidence="2 3">S 113</strain>
    </source>
</reference>
<accession>A0A4Q0M419</accession>
<dbReference type="RefSeq" id="WP_128779407.1">
    <property type="nucleotide sequence ID" value="NZ_RYFI01000031.1"/>
</dbReference>
<evidence type="ECO:0000313" key="3">
    <source>
        <dbReference type="Proteomes" id="UP000289708"/>
    </source>
</evidence>
<dbReference type="AlphaFoldDB" id="A0A4Q0M419"/>
<protein>
    <submittedName>
        <fullName evidence="2">Uncharacterized protein</fullName>
    </submittedName>
</protein>
<comment type="caution">
    <text evidence="2">The sequence shown here is derived from an EMBL/GenBank/DDBJ whole genome shotgun (WGS) entry which is preliminary data.</text>
</comment>
<dbReference type="EMBL" id="RYFI01000031">
    <property type="protein sequence ID" value="RXF67677.1"/>
    <property type="molecule type" value="Genomic_DNA"/>
</dbReference>
<name>A0A4Q0M419_9HYPH</name>
<evidence type="ECO:0000256" key="1">
    <source>
        <dbReference type="SAM" id="MobiDB-lite"/>
    </source>
</evidence>
<dbReference type="OrthoDB" id="7870359at2"/>